<comment type="caution">
    <text evidence="3">The sequence shown here is derived from an EMBL/GenBank/DDBJ whole genome shotgun (WGS) entry which is preliminary data.</text>
</comment>
<feature type="region of interest" description="Disordered" evidence="1">
    <location>
        <begin position="966"/>
        <end position="1006"/>
    </location>
</feature>
<protein>
    <submittedName>
        <fullName evidence="3">Uncharacterized protein</fullName>
    </submittedName>
</protein>
<dbReference type="RefSeq" id="XP_044549096.1">
    <property type="nucleotide sequence ID" value="XM_044693688.1"/>
</dbReference>
<feature type="signal peptide" evidence="2">
    <location>
        <begin position="1"/>
        <end position="31"/>
    </location>
</feature>
<feature type="chain" id="PRO_5041673517" evidence="2">
    <location>
        <begin position="32"/>
        <end position="1036"/>
    </location>
</feature>
<evidence type="ECO:0000313" key="3">
    <source>
        <dbReference type="EMBL" id="KAG2383417.1"/>
    </source>
</evidence>
<evidence type="ECO:0000256" key="2">
    <source>
        <dbReference type="SAM" id="SignalP"/>
    </source>
</evidence>
<evidence type="ECO:0000313" key="4">
    <source>
        <dbReference type="Proteomes" id="UP000816034"/>
    </source>
</evidence>
<feature type="compositionally biased region" description="Pro residues" evidence="1">
    <location>
        <begin position="968"/>
        <end position="993"/>
    </location>
</feature>
<dbReference type="GeneID" id="68096543"/>
<keyword evidence="4" id="KW-1185">Reference proteome</keyword>
<feature type="compositionally biased region" description="Low complexity" evidence="1">
    <location>
        <begin position="994"/>
        <end position="1004"/>
    </location>
</feature>
<gene>
    <name evidence="3" type="ORF">C9374_004088</name>
</gene>
<dbReference type="EMBL" id="PYSW02000020">
    <property type="protein sequence ID" value="KAG2383417.1"/>
    <property type="molecule type" value="Genomic_DNA"/>
</dbReference>
<proteinExistence type="predicted"/>
<dbReference type="Proteomes" id="UP000816034">
    <property type="component" value="Unassembled WGS sequence"/>
</dbReference>
<reference evidence="3 4" key="1">
    <citation type="journal article" date="2018" name="BMC Genomics">
        <title>The genome of Naegleria lovaniensis, the basis for a comparative approach to unravel pathogenicity factors of the human pathogenic amoeba N. fowleri.</title>
        <authorList>
            <person name="Liechti N."/>
            <person name="Schurch N."/>
            <person name="Bruggmann R."/>
            <person name="Wittwer M."/>
        </authorList>
    </citation>
    <scope>NUCLEOTIDE SEQUENCE [LARGE SCALE GENOMIC DNA]</scope>
    <source>
        <strain evidence="3 4">ATCC 30569</strain>
    </source>
</reference>
<dbReference type="AlphaFoldDB" id="A0AA88KJN2"/>
<accession>A0AA88KJN2</accession>
<organism evidence="3 4">
    <name type="scientific">Naegleria lovaniensis</name>
    <name type="common">Amoeba</name>
    <dbReference type="NCBI Taxonomy" id="51637"/>
    <lineage>
        <taxon>Eukaryota</taxon>
        <taxon>Discoba</taxon>
        <taxon>Heterolobosea</taxon>
        <taxon>Tetramitia</taxon>
        <taxon>Eutetramitia</taxon>
        <taxon>Vahlkampfiidae</taxon>
        <taxon>Naegleria</taxon>
    </lineage>
</organism>
<name>A0AA88KJN2_NAELO</name>
<keyword evidence="2" id="KW-0732">Signal</keyword>
<sequence length="1036" mass="114789">MFNRVLSIRWVVTALVHVLMMLVVLNIPVHAASPQPVFTPLETVYKNYLVGNAVQNADFTLTQNLPNASPVQNFNQIYSGSTIQVISSGGAVSGNAVKFVGVNNGLSQGITFNQSTRKVIYYSAWSKAENVGGVQDPSYSFYLDILFMDGSSLFGQTLNFPVGNTSWSMKYAFLIPEKPVKSLSMNILFRGTHSGSAYFSNLIISELSIPYENVQVLDGSVVAKVAYSPSLTSLHTLSTSNGLSLKFSKIDGSLVGLNIDGQTVASDSSAQFGGLFVKDMQVRLNESKIYLPTPTQIITSSNSFRTESTLPELGLVLNTTYKADLDLSKTISIRVDIENTWIQKDRSLTLLVAIPVTNMNLNWMWGDYIRSSRDIVDLNPREYHRMSARVSTNAQLVTSYPFIGMSTNVTSGTNVGLSLAIPLSSPKIIRFAYNSICKLLYASVDIGISPKSGISNKAWFDLILYKHDKLETTIGGVTTTTPYPFRNAAFGYYQRYPQFFTRRIPPEEEGVWIAFSDVSTIPNITDFGFGFHELGADNQINFAKANGIKGLRYVTEPFSSWIRLRNTNVDPNNYTHVIEYLTQQAQNPNSPIKEQAQLTLVSTIKDPDTGLYRCTSIDRPWCPNKCVLCTLCPLPNVKPASHLPSYFVNKAEADWNPTVWGTYNNPASLYYNLSGEFVDSFSSNSYLINYTPEHVKAVNEPYLTFDANRPQYVGIAGIFSTYLFTKTIGEFLHSLPTKKYFMANAAASNSISWGVDLFDTTGTEVGWVTNGQFTPASDESVSFSRTVFGQKPYGYLLNEHYTSLTSSIMLQYFQFCLFYGMYPSSFSEDASTSPFWSIPAAYEPHRALFKQYIPYFRRLNQNGWQILTGVRLLVNGSMIDRVQADSVTVAPPAVRVERFSSLSSTQEVYFTVMVSQSVYNSRITLLFDVDVISNGQLIVQCVAYADPNFASYTEVIVVNMGRAKAVTPPTPNPSPSPIPSPIPSPKPSKPLPKPSKSAKSSINPRASLSREVNEGVAKCYQVGLLFTLLLIGVLIF</sequence>
<evidence type="ECO:0000256" key="1">
    <source>
        <dbReference type="SAM" id="MobiDB-lite"/>
    </source>
</evidence>